<dbReference type="EMBL" id="FOUE01000001">
    <property type="protein sequence ID" value="SFL92902.1"/>
    <property type="molecule type" value="Genomic_DNA"/>
</dbReference>
<dbReference type="Pfam" id="PF11736">
    <property type="entry name" value="DUF3299"/>
    <property type="match status" value="1"/>
</dbReference>
<dbReference type="Gene3D" id="2.40.50.870">
    <property type="entry name" value="Protein of unknown function (DUF3299)"/>
    <property type="match status" value="1"/>
</dbReference>
<reference evidence="2" key="1">
    <citation type="submission" date="2016-10" db="EMBL/GenBank/DDBJ databases">
        <authorList>
            <person name="Varghese N."/>
            <person name="Submissions S."/>
        </authorList>
    </citation>
    <scope>NUCLEOTIDE SEQUENCE [LARGE SCALE GENOMIC DNA]</scope>
    <source>
        <strain evidence="2">CGMCC 1.7061</strain>
    </source>
</reference>
<keyword evidence="2" id="KW-1185">Reference proteome</keyword>
<dbReference type="InterPro" id="IPR021727">
    <property type="entry name" value="DUF3299"/>
</dbReference>
<proteinExistence type="predicted"/>
<gene>
    <name evidence="1" type="ORF">SAMN04487963_0588</name>
</gene>
<dbReference type="AlphaFoldDB" id="A0A1I4LPF1"/>
<dbReference type="RefSeq" id="WP_092020909.1">
    <property type="nucleotide sequence ID" value="NZ_FOUE01000001.1"/>
</dbReference>
<dbReference type="Proteomes" id="UP000198519">
    <property type="component" value="Unassembled WGS sequence"/>
</dbReference>
<dbReference type="STRING" id="488535.SAMN04487963_0588"/>
<evidence type="ECO:0008006" key="3">
    <source>
        <dbReference type="Google" id="ProtNLM"/>
    </source>
</evidence>
<accession>A0A1I4LPF1</accession>
<evidence type="ECO:0000313" key="2">
    <source>
        <dbReference type="Proteomes" id="UP000198519"/>
    </source>
</evidence>
<name>A0A1I4LPF1_9GAMM</name>
<evidence type="ECO:0000313" key="1">
    <source>
        <dbReference type="EMBL" id="SFL92902.1"/>
    </source>
</evidence>
<sequence length="187" mass="20490">MARRIARWVGTVVGGSRFVLLTLAIVAQPVSVQAEPRLLGWQDLVPLGWPDRDPLDGQDISQLDDGDPEAQRLYAVLREYLDNAPVVPSLDNETVAIPGFVVPLRFEPQTQTIQEFLLVPFSGACIHVPPPASNQIILVNAELAARQFPAHPDAPVLVTGRLSIEHAESELAVSSYRLDASQITPYR</sequence>
<protein>
    <recommendedName>
        <fullName evidence="3">DUF3299 domain-containing protein</fullName>
    </recommendedName>
</protein>
<organism evidence="1 2">
    <name type="scientific">Marinobacter zhejiangensis</name>
    <dbReference type="NCBI Taxonomy" id="488535"/>
    <lineage>
        <taxon>Bacteria</taxon>
        <taxon>Pseudomonadati</taxon>
        <taxon>Pseudomonadota</taxon>
        <taxon>Gammaproteobacteria</taxon>
        <taxon>Pseudomonadales</taxon>
        <taxon>Marinobacteraceae</taxon>
        <taxon>Marinobacter</taxon>
    </lineage>
</organism>
<dbReference type="OrthoDB" id="9784998at2"/>